<name>M1I8R5_9PHYC</name>
<accession>M1I8R5</accession>
<sequence>MSWVIYAISKNIPIIDLTEGAMLVVDPEEWNYLYIGYTNNFGQRMTQHIQRAHNERYMTSQKFYNRIRNKWNVFDKTILIHNISSEQEAKDLEIELVAKYNSYKNGLNSTPGGDGTGSGADNPVARVIRVYNNFTGEETSYEYIGKCVAELGISEYNISHVLSPERYTTQARSKNGIWYQFKYSEDMTPFIENMPTPGEKISGTDNYGARVIRVYNNSTGEETSYEYIRECVAELGISESSISQVLSPEKMNTQAKSRDGTWYQFKYAEDMTPFVENMLRPDEKQSGGLNSQAKPVCAFGKLYDCAVTASQCLNEVVDTNNIKFISKWIYKKKFPNDIFKVSKEFYESYKDSDIRITKQLYDDFDKLIKI</sequence>
<dbReference type="Gene3D" id="3.40.1440.10">
    <property type="entry name" value="GIY-YIG endonuclease"/>
    <property type="match status" value="1"/>
</dbReference>
<dbReference type="InterPro" id="IPR035901">
    <property type="entry name" value="GIY-YIG_endonuc_sf"/>
</dbReference>
<proteinExistence type="predicted"/>
<dbReference type="GeneID" id="40525525"/>
<reference evidence="2" key="1">
    <citation type="submission" date="2012-10" db="EMBL/GenBank/DDBJ databases">
        <title>Towards defining the chloroviruses: a genomic journey through a genus of large DNA viruses.</title>
        <authorList>
            <person name="Jeanniard A."/>
            <person name="Dunigan D.D."/>
            <person name="Gurnon J.R."/>
            <person name="Agarkova I."/>
            <person name="Kang M."/>
            <person name="Vitek J."/>
            <person name="Duncan G."/>
            <person name="McClung O.W."/>
            <person name="Larsen M."/>
            <person name="Claverie J.-M."/>
            <person name="Van Etten J.L."/>
            <person name="Blanc G."/>
        </authorList>
    </citation>
    <scope>NUCLEOTIDE SEQUENCE</scope>
</reference>
<dbReference type="KEGG" id="vg:40525525"/>
<dbReference type="PROSITE" id="PS50164">
    <property type="entry name" value="GIY_YIG"/>
    <property type="match status" value="1"/>
</dbReference>
<organism evidence="2">
    <name type="scientific">Paramecium bursaria Chlorella virus NYs1</name>
    <dbReference type="NCBI Taxonomy" id="83442"/>
    <lineage>
        <taxon>Viruses</taxon>
        <taxon>Varidnaviria</taxon>
        <taxon>Bamfordvirae</taxon>
        <taxon>Nucleocytoviricota</taxon>
        <taxon>Megaviricetes</taxon>
        <taxon>Algavirales</taxon>
        <taxon>Phycodnaviridae</taxon>
        <taxon>Chlorovirus</taxon>
        <taxon>Chlorovirus newyorkense</taxon>
    </lineage>
</organism>
<dbReference type="RefSeq" id="YP_009665306.1">
    <property type="nucleotide sequence ID" value="NC_043235.1"/>
</dbReference>
<feature type="domain" description="GIY-YIG" evidence="1">
    <location>
        <begin position="1"/>
        <end position="106"/>
    </location>
</feature>
<keyword evidence="2" id="KW-0378">Hydrolase</keyword>
<dbReference type="SUPFAM" id="SSF82771">
    <property type="entry name" value="GIY-YIG endonuclease"/>
    <property type="match status" value="1"/>
</dbReference>
<dbReference type="Pfam" id="PF01541">
    <property type="entry name" value="GIY-YIG"/>
    <property type="match status" value="1"/>
</dbReference>
<gene>
    <name evidence="2" type="primary">NYs-1_269R</name>
    <name evidence="2" type="ORF">PBCVNYs1_269R</name>
</gene>
<dbReference type="InterPro" id="IPR000305">
    <property type="entry name" value="GIY-YIG_endonuc"/>
</dbReference>
<evidence type="ECO:0000313" key="2">
    <source>
        <dbReference type="EMBL" id="AGE58661.1"/>
    </source>
</evidence>
<dbReference type="EMBL" id="JX997183">
    <property type="protein sequence ID" value="AGE58661.1"/>
    <property type="molecule type" value="Genomic_DNA"/>
</dbReference>
<evidence type="ECO:0000259" key="1">
    <source>
        <dbReference type="PROSITE" id="PS50164"/>
    </source>
</evidence>
<protein>
    <submittedName>
        <fullName evidence="2">GIY-YIG catalytic domain-containing endonuclease</fullName>
    </submittedName>
</protein>
<keyword evidence="2" id="KW-0540">Nuclease</keyword>
<dbReference type="GO" id="GO:0004519">
    <property type="term" value="F:endonuclease activity"/>
    <property type="evidence" value="ECO:0007669"/>
    <property type="project" value="UniProtKB-KW"/>
</dbReference>
<dbReference type="SMART" id="SM00465">
    <property type="entry name" value="GIYc"/>
    <property type="match status" value="1"/>
</dbReference>
<keyword evidence="2" id="KW-0255">Endonuclease</keyword>